<dbReference type="GO" id="GO:0042128">
    <property type="term" value="P:nitrate assimilation"/>
    <property type="evidence" value="ECO:0007669"/>
    <property type="project" value="UniProtKB-KW"/>
</dbReference>
<dbReference type="Pfam" id="PF13806">
    <property type="entry name" value="Rieske_2"/>
    <property type="match status" value="1"/>
</dbReference>
<keyword evidence="9" id="KW-1185">Reference proteome</keyword>
<dbReference type="Gene3D" id="2.102.10.10">
    <property type="entry name" value="Rieske [2Fe-2S] iron-sulphur domain"/>
    <property type="match status" value="1"/>
</dbReference>
<evidence type="ECO:0000256" key="4">
    <source>
        <dbReference type="ARBA" id="ARBA00023004"/>
    </source>
</evidence>
<keyword evidence="1" id="KW-0001">2Fe-2S</keyword>
<dbReference type="GO" id="GO:0016705">
    <property type="term" value="F:oxidoreductase activity, acting on paired donors, with incorporation or reduction of molecular oxygen"/>
    <property type="evidence" value="ECO:0007669"/>
    <property type="project" value="UniProtKB-ARBA"/>
</dbReference>
<organism evidence="8 9">
    <name type="scientific">Paenibacillus oryzisoli</name>
    <dbReference type="NCBI Taxonomy" id="1850517"/>
    <lineage>
        <taxon>Bacteria</taxon>
        <taxon>Bacillati</taxon>
        <taxon>Bacillota</taxon>
        <taxon>Bacilli</taxon>
        <taxon>Bacillales</taxon>
        <taxon>Paenibacillaceae</taxon>
        <taxon>Paenibacillus</taxon>
    </lineage>
</organism>
<keyword evidence="2" id="KW-0479">Metal-binding</keyword>
<dbReference type="EMBL" id="LYPB01000071">
    <property type="protein sequence ID" value="OAS17536.1"/>
    <property type="molecule type" value="Genomic_DNA"/>
</dbReference>
<dbReference type="RefSeq" id="WP_068665387.1">
    <property type="nucleotide sequence ID" value="NZ_LYPB01000071.1"/>
</dbReference>
<accession>A0A198A8Y1</accession>
<dbReference type="Proteomes" id="UP000078454">
    <property type="component" value="Unassembled WGS sequence"/>
</dbReference>
<proteinExistence type="predicted"/>
<protein>
    <submittedName>
        <fullName evidence="8">Nitrite reductase</fullName>
    </submittedName>
</protein>
<dbReference type="InterPro" id="IPR017941">
    <property type="entry name" value="Rieske_2Fe-2S"/>
</dbReference>
<keyword evidence="4" id="KW-0408">Iron</keyword>
<dbReference type="GO" id="GO:0046872">
    <property type="term" value="F:metal ion binding"/>
    <property type="evidence" value="ECO:0007669"/>
    <property type="project" value="UniProtKB-KW"/>
</dbReference>
<dbReference type="AlphaFoldDB" id="A0A198A8Y1"/>
<feature type="domain" description="Rieske" evidence="7">
    <location>
        <begin position="11"/>
        <end position="106"/>
    </location>
</feature>
<reference evidence="8 9" key="1">
    <citation type="submission" date="2016-05" db="EMBL/GenBank/DDBJ databases">
        <title>Paenibacillus sp. 1ZS3-15 nov., isolated from the rhizosphere soil.</title>
        <authorList>
            <person name="Zhang X.X."/>
            <person name="Zhang J."/>
        </authorList>
    </citation>
    <scope>NUCLEOTIDE SEQUENCE [LARGE SCALE GENOMIC DNA]</scope>
    <source>
        <strain evidence="8 9">1ZS3-15</strain>
    </source>
</reference>
<dbReference type="InterPro" id="IPR036922">
    <property type="entry name" value="Rieske_2Fe-2S_sf"/>
</dbReference>
<evidence type="ECO:0000313" key="9">
    <source>
        <dbReference type="Proteomes" id="UP000078454"/>
    </source>
</evidence>
<dbReference type="PANTHER" id="PTHR21496:SF23">
    <property type="entry name" value="3-PHENYLPROPIONATE_CINNAMIC ACID DIOXYGENASE FERREDOXIN SUBUNIT"/>
    <property type="match status" value="1"/>
</dbReference>
<gene>
    <name evidence="8" type="ORF">A8708_14955</name>
</gene>
<keyword evidence="5" id="KW-0411">Iron-sulfur</keyword>
<evidence type="ECO:0000256" key="6">
    <source>
        <dbReference type="ARBA" id="ARBA00023063"/>
    </source>
</evidence>
<dbReference type="SUPFAM" id="SSF50022">
    <property type="entry name" value="ISP domain"/>
    <property type="match status" value="1"/>
</dbReference>
<evidence type="ECO:0000259" key="7">
    <source>
        <dbReference type="PROSITE" id="PS51296"/>
    </source>
</evidence>
<dbReference type="OrthoDB" id="593800at2"/>
<evidence type="ECO:0000256" key="5">
    <source>
        <dbReference type="ARBA" id="ARBA00023014"/>
    </source>
</evidence>
<sequence length="117" mass="13107">MITQNEQMIWVQAVSYEDLAFNTGRTIRYQGEEVALFKLKSGKLQAIQNRCPHKEGVLAEGIVCDDHVFCPMHDRKIHLPSGLVQAPDTGCVKTYLTKVDEAGDVYIGFPIHNEMAS</sequence>
<comment type="caution">
    <text evidence="8">The sequence shown here is derived from an EMBL/GenBank/DDBJ whole genome shotgun (WGS) entry which is preliminary data.</text>
</comment>
<dbReference type="GO" id="GO:0004497">
    <property type="term" value="F:monooxygenase activity"/>
    <property type="evidence" value="ECO:0007669"/>
    <property type="project" value="UniProtKB-ARBA"/>
</dbReference>
<dbReference type="GO" id="GO:0008942">
    <property type="term" value="F:nitrite reductase [NAD(P)H] activity"/>
    <property type="evidence" value="ECO:0007669"/>
    <property type="project" value="InterPro"/>
</dbReference>
<name>A0A198A8Y1_9BACL</name>
<evidence type="ECO:0000313" key="8">
    <source>
        <dbReference type="EMBL" id="OAS17536.1"/>
    </source>
</evidence>
<dbReference type="NCBIfam" id="TIGR02378">
    <property type="entry name" value="nirD_assim_sml"/>
    <property type="match status" value="1"/>
</dbReference>
<dbReference type="PANTHER" id="PTHR21496">
    <property type="entry name" value="FERREDOXIN-RELATED"/>
    <property type="match status" value="1"/>
</dbReference>
<keyword evidence="3" id="KW-0560">Oxidoreductase</keyword>
<dbReference type="STRING" id="1850517.A8708_14955"/>
<dbReference type="PROSITE" id="PS51296">
    <property type="entry name" value="RIESKE"/>
    <property type="match status" value="1"/>
</dbReference>
<evidence type="ECO:0000256" key="1">
    <source>
        <dbReference type="ARBA" id="ARBA00022714"/>
    </source>
</evidence>
<evidence type="ECO:0000256" key="2">
    <source>
        <dbReference type="ARBA" id="ARBA00022723"/>
    </source>
</evidence>
<evidence type="ECO:0000256" key="3">
    <source>
        <dbReference type="ARBA" id="ARBA00023002"/>
    </source>
</evidence>
<dbReference type="GO" id="GO:0051537">
    <property type="term" value="F:2 iron, 2 sulfur cluster binding"/>
    <property type="evidence" value="ECO:0007669"/>
    <property type="project" value="UniProtKB-KW"/>
</dbReference>
<dbReference type="InterPro" id="IPR012748">
    <property type="entry name" value="Rieske-like_NirD"/>
</dbReference>
<keyword evidence="6" id="KW-0534">Nitrate assimilation</keyword>